<accession>A0A4R8IH48</accession>
<gene>
    <name evidence="1" type="ORF">B0I22_0275</name>
</gene>
<evidence type="ECO:0000313" key="2">
    <source>
        <dbReference type="Proteomes" id="UP000295313"/>
    </source>
</evidence>
<keyword evidence="2" id="KW-1185">Reference proteome</keyword>
<protein>
    <submittedName>
        <fullName evidence="1">Uncharacterized protein</fullName>
    </submittedName>
</protein>
<comment type="caution">
    <text evidence="1">The sequence shown here is derived from an EMBL/GenBank/DDBJ whole genome shotgun (WGS) entry which is preliminary data.</text>
</comment>
<reference evidence="1 2" key="1">
    <citation type="submission" date="2019-03" db="EMBL/GenBank/DDBJ databases">
        <title>Genomic Encyclopedia of Type Strains, Phase III (KMG-III): the genomes of soil and plant-associated and newly described type strains.</title>
        <authorList>
            <person name="Whitman W."/>
        </authorList>
    </citation>
    <scope>NUCLEOTIDE SEQUENCE [LARGE SCALE GENOMIC DNA]</scope>
    <source>
        <strain evidence="1 2">CGMCC 1.12802</strain>
    </source>
</reference>
<dbReference type="RefSeq" id="WP_133942802.1">
    <property type="nucleotide sequence ID" value="NZ_SOEO01000001.1"/>
</dbReference>
<organism evidence="1 2">
    <name type="scientific">Epilithonimonas xixisoli</name>
    <dbReference type="NCBI Taxonomy" id="1476462"/>
    <lineage>
        <taxon>Bacteria</taxon>
        <taxon>Pseudomonadati</taxon>
        <taxon>Bacteroidota</taxon>
        <taxon>Flavobacteriia</taxon>
        <taxon>Flavobacteriales</taxon>
        <taxon>Weeksellaceae</taxon>
        <taxon>Chryseobacterium group</taxon>
        <taxon>Epilithonimonas</taxon>
    </lineage>
</organism>
<dbReference type="AlphaFoldDB" id="A0A4R8IH48"/>
<dbReference type="EMBL" id="SOEO01000001">
    <property type="protein sequence ID" value="TDX86165.1"/>
    <property type="molecule type" value="Genomic_DNA"/>
</dbReference>
<proteinExistence type="predicted"/>
<evidence type="ECO:0000313" key="1">
    <source>
        <dbReference type="EMBL" id="TDX86165.1"/>
    </source>
</evidence>
<name>A0A4R8IH48_9FLAO</name>
<dbReference type="OrthoDB" id="6315383at2"/>
<sequence length="512" mass="56057">MAKVDINIIKEWFRNLKKPNQDQFWAWLDSFRHKDDKIPMEDVTNLTQTLTKKADLVGGVVPPHQLPFMIAGNEVLEIGSITATHNRVSIAVHESGSNKVRIDGQILVRDFPDSFLFTSVTAGSKFLRVVAKNATGLFFLKEGIESGEPQEPSLDAGELHVRLILITPEGNVIDPEMLTGFKEKAEDNWKKTYVFSSTTLTLEKSDVRTRFLITRTFLSGVDPVDPIYNVRGIRLTDKSREIEFLIKNDTPENVFLQQNGTVDWLVGFSEDYTLKPGTWIFAKYNKTTDKLDILKVGTSESMTVVVTDNTLKGSGNVGNPLGLSDLKNAEIAGKVDKTATPTQSIASAVAIGQMTADEKLHVNGRVKANSIVLTENIGTPVPWELGRKDGVVGYADASGVWRSLASLVLEHDVLGVRVEATISGSYAIDLKAGSHFALTATAPTAVSFANMIATNRTCSLTMTLTGSLITLPSWLEADPYSDNPDALKVREYSIVIKRGGSSPLGRFSVVNK</sequence>
<dbReference type="Proteomes" id="UP000295313">
    <property type="component" value="Unassembled WGS sequence"/>
</dbReference>